<gene>
    <name evidence="1" type="ORF">O1611_g6582</name>
</gene>
<accession>A0ACC2JHS0</accession>
<reference evidence="1" key="1">
    <citation type="submission" date="2022-12" db="EMBL/GenBank/DDBJ databases">
        <title>Genome Sequence of Lasiodiplodia mahajangana.</title>
        <authorList>
            <person name="Buettner E."/>
        </authorList>
    </citation>
    <scope>NUCLEOTIDE SEQUENCE</scope>
    <source>
        <strain evidence="1">VT137</strain>
    </source>
</reference>
<dbReference type="EMBL" id="JAPUUL010001576">
    <property type="protein sequence ID" value="KAJ8127055.1"/>
    <property type="molecule type" value="Genomic_DNA"/>
</dbReference>
<sequence length="292" mass="33642">MPSYFCDAEELPCPLPTSAEIKASTESLPCVADPLYKRVVRVKDRFVVKYGIWPWVTENEGHALLVLNQYSGIPTPRLYAMYSEEDTIFMVMEFKEGNRLSELWKDMLEDDKQAIVCQLKHIFTEVRNIPSPGIFGSVSGSQLEHRFFLSSQKDPAVTGPFREEKEFAMAMAIRAQKNWEGTRYRGWISEFLARHLPTVLSGHTSVFTHADLQRKNILISKHISEDGKTSSLYVSAILDWEDSGWYPNYWEYAGNFVDFVWNDDWPEKFESIVEPCPVEAGLLMIVKQDIEH</sequence>
<proteinExistence type="predicted"/>
<evidence type="ECO:0000313" key="2">
    <source>
        <dbReference type="Proteomes" id="UP001153332"/>
    </source>
</evidence>
<dbReference type="Proteomes" id="UP001153332">
    <property type="component" value="Unassembled WGS sequence"/>
</dbReference>
<organism evidence="1 2">
    <name type="scientific">Lasiodiplodia mahajangana</name>
    <dbReference type="NCBI Taxonomy" id="1108764"/>
    <lineage>
        <taxon>Eukaryota</taxon>
        <taxon>Fungi</taxon>
        <taxon>Dikarya</taxon>
        <taxon>Ascomycota</taxon>
        <taxon>Pezizomycotina</taxon>
        <taxon>Dothideomycetes</taxon>
        <taxon>Dothideomycetes incertae sedis</taxon>
        <taxon>Botryosphaeriales</taxon>
        <taxon>Botryosphaeriaceae</taxon>
        <taxon>Lasiodiplodia</taxon>
    </lineage>
</organism>
<name>A0ACC2JHS0_9PEZI</name>
<keyword evidence="2" id="KW-1185">Reference proteome</keyword>
<evidence type="ECO:0000313" key="1">
    <source>
        <dbReference type="EMBL" id="KAJ8127055.1"/>
    </source>
</evidence>
<protein>
    <submittedName>
        <fullName evidence="1">Uncharacterized protein</fullName>
    </submittedName>
</protein>
<comment type="caution">
    <text evidence="1">The sequence shown here is derived from an EMBL/GenBank/DDBJ whole genome shotgun (WGS) entry which is preliminary data.</text>
</comment>